<feature type="domain" description="HTH tetR-type" evidence="5">
    <location>
        <begin position="14"/>
        <end position="74"/>
    </location>
</feature>
<keyword evidence="1" id="KW-0805">Transcription regulation</keyword>
<name>A0ABS6AY15_9NOCA</name>
<gene>
    <name evidence="6" type="ORF">KO481_12885</name>
</gene>
<organism evidence="6 7">
    <name type="scientific">Nocardia albiluteola</name>
    <dbReference type="NCBI Taxonomy" id="2842303"/>
    <lineage>
        <taxon>Bacteria</taxon>
        <taxon>Bacillati</taxon>
        <taxon>Actinomycetota</taxon>
        <taxon>Actinomycetes</taxon>
        <taxon>Mycobacteriales</taxon>
        <taxon>Nocardiaceae</taxon>
        <taxon>Nocardia</taxon>
    </lineage>
</organism>
<dbReference type="Gene3D" id="1.10.357.10">
    <property type="entry name" value="Tetracycline Repressor, domain 2"/>
    <property type="match status" value="1"/>
</dbReference>
<dbReference type="SUPFAM" id="SSF46689">
    <property type="entry name" value="Homeodomain-like"/>
    <property type="match status" value="1"/>
</dbReference>
<reference evidence="6 7" key="1">
    <citation type="submission" date="2021-06" db="EMBL/GenBank/DDBJ databases">
        <title>Actinomycetes sequencing.</title>
        <authorList>
            <person name="Shan Q."/>
        </authorList>
    </citation>
    <scope>NUCLEOTIDE SEQUENCE [LARGE SCALE GENOMIC DNA]</scope>
    <source>
        <strain evidence="6 7">NEAU-G5</strain>
    </source>
</reference>
<proteinExistence type="predicted"/>
<dbReference type="InterPro" id="IPR001647">
    <property type="entry name" value="HTH_TetR"/>
</dbReference>
<evidence type="ECO:0000259" key="5">
    <source>
        <dbReference type="PROSITE" id="PS50977"/>
    </source>
</evidence>
<comment type="caution">
    <text evidence="6">The sequence shown here is derived from an EMBL/GenBank/DDBJ whole genome shotgun (WGS) entry which is preliminary data.</text>
</comment>
<dbReference type="InterPro" id="IPR050109">
    <property type="entry name" value="HTH-type_TetR-like_transc_reg"/>
</dbReference>
<dbReference type="Proteomes" id="UP000733379">
    <property type="component" value="Unassembled WGS sequence"/>
</dbReference>
<keyword evidence="3" id="KW-0804">Transcription</keyword>
<feature type="DNA-binding region" description="H-T-H motif" evidence="4">
    <location>
        <begin position="37"/>
        <end position="56"/>
    </location>
</feature>
<accession>A0ABS6AY15</accession>
<dbReference type="EMBL" id="JAHKNI010000003">
    <property type="protein sequence ID" value="MBU3062415.1"/>
    <property type="molecule type" value="Genomic_DNA"/>
</dbReference>
<dbReference type="PROSITE" id="PS50977">
    <property type="entry name" value="HTH_TETR_2"/>
    <property type="match status" value="1"/>
</dbReference>
<evidence type="ECO:0000256" key="1">
    <source>
        <dbReference type="ARBA" id="ARBA00023015"/>
    </source>
</evidence>
<keyword evidence="7" id="KW-1185">Reference proteome</keyword>
<dbReference type="RefSeq" id="WP_215917263.1">
    <property type="nucleotide sequence ID" value="NZ_JAHKNI010000003.1"/>
</dbReference>
<evidence type="ECO:0000256" key="3">
    <source>
        <dbReference type="ARBA" id="ARBA00023163"/>
    </source>
</evidence>
<sequence>MGTERTDLRREAGRRTRDRLLAAALELLAQRGAEGVTLREITDTAEANVSAVSYHFGSLRGLCDAAIEHALERYLDAQIEAVGSLDVTATVEELSAAFAQPMVRALAAGGRDLAVLRTVARIGIDPPEGWERLNAKFEQSRRDVLRVLSVRLPEVDEPEMVFRTRCAAGLLNWLAVAPIGAELAALPQRRIERWLVPVVAGAFLGGSRQSDQV</sequence>
<dbReference type="PANTHER" id="PTHR30055">
    <property type="entry name" value="HTH-TYPE TRANSCRIPTIONAL REGULATOR RUTR"/>
    <property type="match status" value="1"/>
</dbReference>
<dbReference type="Pfam" id="PF00440">
    <property type="entry name" value="TetR_N"/>
    <property type="match status" value="1"/>
</dbReference>
<protein>
    <submittedName>
        <fullName evidence="6">TetR family transcriptional regulator</fullName>
    </submittedName>
</protein>
<evidence type="ECO:0000256" key="2">
    <source>
        <dbReference type="ARBA" id="ARBA00023125"/>
    </source>
</evidence>
<dbReference type="PANTHER" id="PTHR30055:SF234">
    <property type="entry name" value="HTH-TYPE TRANSCRIPTIONAL REGULATOR BETI"/>
    <property type="match status" value="1"/>
</dbReference>
<dbReference type="InterPro" id="IPR009057">
    <property type="entry name" value="Homeodomain-like_sf"/>
</dbReference>
<evidence type="ECO:0000256" key="4">
    <source>
        <dbReference type="PROSITE-ProRule" id="PRU00335"/>
    </source>
</evidence>
<evidence type="ECO:0000313" key="7">
    <source>
        <dbReference type="Proteomes" id="UP000733379"/>
    </source>
</evidence>
<evidence type="ECO:0000313" key="6">
    <source>
        <dbReference type="EMBL" id="MBU3062415.1"/>
    </source>
</evidence>
<keyword evidence="2 4" id="KW-0238">DNA-binding</keyword>